<dbReference type="EMBL" id="RDQH01000343">
    <property type="protein sequence ID" value="RXH68926.1"/>
    <property type="molecule type" value="Genomic_DNA"/>
</dbReference>
<evidence type="ECO:0000259" key="1">
    <source>
        <dbReference type="PROSITE" id="PS51806"/>
    </source>
</evidence>
<evidence type="ECO:0000313" key="2">
    <source>
        <dbReference type="EMBL" id="RXH68926.1"/>
    </source>
</evidence>
<sequence length="347" mass="39215">MARLPFSFGFTFSPSSGHCRLTVQFPGSGRESKKSIDAEKCNIPESETMKGMKGMMPSQSSVKYANEDGYYELEEENEGLLRRGIVEGCHGIDGIADKFQCMSIHKRDAAKRGEDISFQKKCLWKQEQKGRVARLEKQLRIRWELEELIEEQLNRFHAHYNLDMVPTRLKDVAQLLMPNWTPPDELISTAWLGDWRPSAILELVRSLPICSCSSSSSSSNSSRTEQLLSQLIYEIRIEEAIIDEEMAEIQSTCIFYLPFAPGNIQSGRAALASVQSEFKKIERVITKAQQLRFKALELVLKKVLNETDAAEFLVAFEGIQEAIHQFAANQRFQKGPVTVPVKSLGSS</sequence>
<dbReference type="PANTHER" id="PTHR47209">
    <property type="entry name" value="OS06G0639500 PROTEIN"/>
    <property type="match status" value="1"/>
</dbReference>
<dbReference type="PROSITE" id="PS51806">
    <property type="entry name" value="DOG1"/>
    <property type="match status" value="1"/>
</dbReference>
<dbReference type="InterPro" id="IPR053293">
    <property type="entry name" value="OCM_Kinase"/>
</dbReference>
<dbReference type="Proteomes" id="UP000290289">
    <property type="component" value="Chromosome 17"/>
</dbReference>
<dbReference type="AlphaFoldDB" id="A0A498HBU2"/>
<name>A0A498HBU2_MALDO</name>
<feature type="domain" description="DOG1" evidence="1">
    <location>
        <begin position="114"/>
        <end position="333"/>
    </location>
</feature>
<dbReference type="GO" id="GO:0006351">
    <property type="term" value="P:DNA-templated transcription"/>
    <property type="evidence" value="ECO:0007669"/>
    <property type="project" value="InterPro"/>
</dbReference>
<accession>A0A498HBU2</accession>
<dbReference type="PANTHER" id="PTHR47209:SF4">
    <property type="entry name" value="SEED DORMANCY CONTROL PROTEIN"/>
    <property type="match status" value="1"/>
</dbReference>
<gene>
    <name evidence="2" type="ORF">DVH24_031259</name>
</gene>
<reference evidence="2 3" key="1">
    <citation type="submission" date="2018-10" db="EMBL/GenBank/DDBJ databases">
        <title>A high-quality apple genome assembly.</title>
        <authorList>
            <person name="Hu J."/>
        </authorList>
    </citation>
    <scope>NUCLEOTIDE SEQUENCE [LARGE SCALE GENOMIC DNA]</scope>
    <source>
        <strain evidence="3">cv. HFTH1</strain>
        <tissue evidence="2">Young leaf</tissue>
    </source>
</reference>
<dbReference type="STRING" id="3750.A0A498HBU2"/>
<keyword evidence="3" id="KW-1185">Reference proteome</keyword>
<proteinExistence type="predicted"/>
<dbReference type="Pfam" id="PF14144">
    <property type="entry name" value="DOG1"/>
    <property type="match status" value="1"/>
</dbReference>
<dbReference type="GO" id="GO:0043565">
    <property type="term" value="F:sequence-specific DNA binding"/>
    <property type="evidence" value="ECO:0007669"/>
    <property type="project" value="InterPro"/>
</dbReference>
<comment type="caution">
    <text evidence="2">The sequence shown here is derived from an EMBL/GenBank/DDBJ whole genome shotgun (WGS) entry which is preliminary data.</text>
</comment>
<organism evidence="2 3">
    <name type="scientific">Malus domestica</name>
    <name type="common">Apple</name>
    <name type="synonym">Pyrus malus</name>
    <dbReference type="NCBI Taxonomy" id="3750"/>
    <lineage>
        <taxon>Eukaryota</taxon>
        <taxon>Viridiplantae</taxon>
        <taxon>Streptophyta</taxon>
        <taxon>Embryophyta</taxon>
        <taxon>Tracheophyta</taxon>
        <taxon>Spermatophyta</taxon>
        <taxon>Magnoliopsida</taxon>
        <taxon>eudicotyledons</taxon>
        <taxon>Gunneridae</taxon>
        <taxon>Pentapetalae</taxon>
        <taxon>rosids</taxon>
        <taxon>fabids</taxon>
        <taxon>Rosales</taxon>
        <taxon>Rosaceae</taxon>
        <taxon>Amygdaloideae</taxon>
        <taxon>Maleae</taxon>
        <taxon>Malus</taxon>
    </lineage>
</organism>
<dbReference type="InterPro" id="IPR025422">
    <property type="entry name" value="TGA_domain"/>
</dbReference>
<evidence type="ECO:0000313" key="3">
    <source>
        <dbReference type="Proteomes" id="UP000290289"/>
    </source>
</evidence>
<protein>
    <recommendedName>
        <fullName evidence="1">DOG1 domain-containing protein</fullName>
    </recommendedName>
</protein>